<dbReference type="AlphaFoldDB" id="A0AAD7DF42"/>
<comment type="caution">
    <text evidence="1">The sequence shown here is derived from an EMBL/GenBank/DDBJ whole genome shotgun (WGS) entry which is preliminary data.</text>
</comment>
<evidence type="ECO:0000313" key="2">
    <source>
        <dbReference type="Proteomes" id="UP001221757"/>
    </source>
</evidence>
<reference evidence="1" key="1">
    <citation type="submission" date="2023-03" db="EMBL/GenBank/DDBJ databases">
        <title>Massive genome expansion in bonnet fungi (Mycena s.s.) driven by repeated elements and novel gene families across ecological guilds.</title>
        <authorList>
            <consortium name="Lawrence Berkeley National Laboratory"/>
            <person name="Harder C.B."/>
            <person name="Miyauchi S."/>
            <person name="Viragh M."/>
            <person name="Kuo A."/>
            <person name="Thoen E."/>
            <person name="Andreopoulos B."/>
            <person name="Lu D."/>
            <person name="Skrede I."/>
            <person name="Drula E."/>
            <person name="Henrissat B."/>
            <person name="Morin E."/>
            <person name="Kohler A."/>
            <person name="Barry K."/>
            <person name="LaButti K."/>
            <person name="Morin E."/>
            <person name="Salamov A."/>
            <person name="Lipzen A."/>
            <person name="Mereny Z."/>
            <person name="Hegedus B."/>
            <person name="Baldrian P."/>
            <person name="Stursova M."/>
            <person name="Weitz H."/>
            <person name="Taylor A."/>
            <person name="Grigoriev I.V."/>
            <person name="Nagy L.G."/>
            <person name="Martin F."/>
            <person name="Kauserud H."/>
        </authorList>
    </citation>
    <scope>NUCLEOTIDE SEQUENCE</scope>
    <source>
        <strain evidence="1">CBHHK067</strain>
    </source>
</reference>
<evidence type="ECO:0000313" key="1">
    <source>
        <dbReference type="EMBL" id="KAJ7689702.1"/>
    </source>
</evidence>
<protein>
    <recommendedName>
        <fullName evidence="3">Endonuclease/exonuclease/phosphatase domain-containing protein</fullName>
    </recommendedName>
</protein>
<dbReference type="Gene3D" id="3.60.10.10">
    <property type="entry name" value="Endonuclease/exonuclease/phosphatase"/>
    <property type="match status" value="2"/>
</dbReference>
<dbReference type="Proteomes" id="UP001221757">
    <property type="component" value="Unassembled WGS sequence"/>
</dbReference>
<keyword evidence="2" id="KW-1185">Reference proteome</keyword>
<dbReference type="InterPro" id="IPR036691">
    <property type="entry name" value="Endo/exonu/phosph_ase_sf"/>
</dbReference>
<evidence type="ECO:0008006" key="3">
    <source>
        <dbReference type="Google" id="ProtNLM"/>
    </source>
</evidence>
<sequence length="618" mass="69238">MAHAAVAEGVAAGRTAVPHAAAAARWTPAGDTRTEGMWEAGGEPAAHTPAVGVQAAGTTACGERAACGDQRMHDSEVSHLVGLGGAETRTRLEGIIGGECGMHDAERSRGVVSSKVVVRPARFITKEGTSSLEHTIAGFEIQELVVVNSELKTHNLLNLEPVDVVESSHYSPRTRDTCWKTYPYSDVVESSKGIDQWSDVHMCDVEVENEHLTDNSQSSTQHSAINDPHIPSWENENIAIRKRYKPPAVLKSGKFTRSNVTIGSLNIAGRDGNISMHNSSHKFKFLKDTIDVNNLAILGMQETHFDNVSAAQFNNIFGRWFKLYHSAHPEKPSSTAGVAFVLNKKFLDTDNIREYELIPGRAFMIIVPWNNGQSLNILNIYAPNRAEERDQMWKLLNLGAAETVPENGWRTTFPDTRDYTCWTQRTDKRSGEVHNSYSHLDLLEVDSQQFKNFRGWEIKHCPVKSDHRLVLAQMTCSAEEWPGPGRWSMPLYVLKTPKFMKRVQELASKLVNELDTLDPTQRDPTRNIQTAWADFKADVTTFGRHCSRFVTDDSTREIRTWKAQLKIVIHDDEMLPDDKAMTTYLLEKKIREVSEGKKAVSEARYNVAGETLRTKSWT</sequence>
<dbReference type="SUPFAM" id="SSF56219">
    <property type="entry name" value="DNase I-like"/>
    <property type="match status" value="1"/>
</dbReference>
<accession>A0AAD7DF42</accession>
<name>A0AAD7DF42_MYCRO</name>
<proteinExistence type="predicted"/>
<gene>
    <name evidence="1" type="ORF">B0H17DRAFT_1134836</name>
</gene>
<organism evidence="1 2">
    <name type="scientific">Mycena rosella</name>
    <name type="common">Pink bonnet</name>
    <name type="synonym">Agaricus rosellus</name>
    <dbReference type="NCBI Taxonomy" id="1033263"/>
    <lineage>
        <taxon>Eukaryota</taxon>
        <taxon>Fungi</taxon>
        <taxon>Dikarya</taxon>
        <taxon>Basidiomycota</taxon>
        <taxon>Agaricomycotina</taxon>
        <taxon>Agaricomycetes</taxon>
        <taxon>Agaricomycetidae</taxon>
        <taxon>Agaricales</taxon>
        <taxon>Marasmiineae</taxon>
        <taxon>Mycenaceae</taxon>
        <taxon>Mycena</taxon>
    </lineage>
</organism>
<dbReference type="EMBL" id="JARKIE010000070">
    <property type="protein sequence ID" value="KAJ7689702.1"/>
    <property type="molecule type" value="Genomic_DNA"/>
</dbReference>